<dbReference type="InterPro" id="IPR002048">
    <property type="entry name" value="EF_hand_dom"/>
</dbReference>
<dbReference type="GO" id="GO:0005509">
    <property type="term" value="F:calcium ion binding"/>
    <property type="evidence" value="ECO:0007669"/>
    <property type="project" value="InterPro"/>
</dbReference>
<proteinExistence type="predicted"/>
<evidence type="ECO:0000259" key="2">
    <source>
        <dbReference type="PROSITE" id="PS50222"/>
    </source>
</evidence>
<gene>
    <name evidence="3" type="primary">Rab44_2</name>
    <name evidence="3" type="ORF">POLCAE_R08145</name>
</gene>
<feature type="non-terminal residue" evidence="3">
    <location>
        <position position="1"/>
    </location>
</feature>
<dbReference type="AlphaFoldDB" id="A0A7K5EGB5"/>
<feature type="region of interest" description="Disordered" evidence="1">
    <location>
        <begin position="1"/>
        <end position="31"/>
    </location>
</feature>
<accession>A0A7K5EGB5</accession>
<dbReference type="Proteomes" id="UP000573697">
    <property type="component" value="Unassembled WGS sequence"/>
</dbReference>
<evidence type="ECO:0000256" key="1">
    <source>
        <dbReference type="SAM" id="MobiDB-lite"/>
    </source>
</evidence>
<dbReference type="SUPFAM" id="SSF47473">
    <property type="entry name" value="EF-hand"/>
    <property type="match status" value="1"/>
</dbReference>
<evidence type="ECO:0000313" key="4">
    <source>
        <dbReference type="Proteomes" id="UP000573697"/>
    </source>
</evidence>
<feature type="non-terminal residue" evidence="3">
    <location>
        <position position="316"/>
    </location>
</feature>
<dbReference type="PROSITE" id="PS50222">
    <property type="entry name" value="EF_HAND_2"/>
    <property type="match status" value="1"/>
</dbReference>
<dbReference type="EMBL" id="VYXF01007852">
    <property type="protein sequence ID" value="NWS31697.1"/>
    <property type="molecule type" value="Genomic_DNA"/>
</dbReference>
<keyword evidence="4" id="KW-1185">Reference proteome</keyword>
<evidence type="ECO:0000313" key="3">
    <source>
        <dbReference type="EMBL" id="NWS31697.1"/>
    </source>
</evidence>
<comment type="caution">
    <text evidence="3">The sequence shown here is derived from an EMBL/GenBank/DDBJ whole genome shotgun (WGS) entry which is preliminary data.</text>
</comment>
<organism evidence="3 4">
    <name type="scientific">Polioptila caerulea</name>
    <name type="common">Blue-grey gnatcatcher</name>
    <dbReference type="NCBI Taxonomy" id="66707"/>
    <lineage>
        <taxon>Eukaryota</taxon>
        <taxon>Metazoa</taxon>
        <taxon>Chordata</taxon>
        <taxon>Craniata</taxon>
        <taxon>Vertebrata</taxon>
        <taxon>Euteleostomi</taxon>
        <taxon>Archelosauria</taxon>
        <taxon>Archosauria</taxon>
        <taxon>Dinosauria</taxon>
        <taxon>Saurischia</taxon>
        <taxon>Theropoda</taxon>
        <taxon>Coelurosauria</taxon>
        <taxon>Aves</taxon>
        <taxon>Neognathae</taxon>
        <taxon>Neoaves</taxon>
        <taxon>Telluraves</taxon>
        <taxon>Australaves</taxon>
        <taxon>Passeriformes</taxon>
        <taxon>Certhiidae</taxon>
        <taxon>Polioptilinae</taxon>
        <taxon>Polioptila</taxon>
    </lineage>
</organism>
<feature type="region of interest" description="Disordered" evidence="1">
    <location>
        <begin position="270"/>
        <end position="289"/>
    </location>
</feature>
<name>A0A7K5EGB5_POLCE</name>
<dbReference type="InterPro" id="IPR011992">
    <property type="entry name" value="EF-hand-dom_pair"/>
</dbReference>
<reference evidence="3 4" key="1">
    <citation type="submission" date="2019-09" db="EMBL/GenBank/DDBJ databases">
        <title>Bird 10,000 Genomes (B10K) Project - Family phase.</title>
        <authorList>
            <person name="Zhang G."/>
        </authorList>
    </citation>
    <scope>NUCLEOTIDE SEQUENCE [LARGE SCALE GENOMIC DNA]</scope>
    <source>
        <strain evidence="3">B10K-DU-001-66</strain>
        <tissue evidence="3">Muscle</tissue>
    </source>
</reference>
<feature type="domain" description="EF-hand" evidence="2">
    <location>
        <begin position="67"/>
        <end position="102"/>
    </location>
</feature>
<protein>
    <submittedName>
        <fullName evidence="3">RAB44 protein</fullName>
    </submittedName>
</protein>
<sequence>LGSSRRKQLLQGSGEAPAPAPGPAEEPPRAPEIAQRVQQLLSDGDPERAGAVTRSALQELPEEGLPCSREELELVFDGLDAAGTGRLGTEEFTAGLRQFLSSQKAAREHRRRKTASRRVRLVLPTPGLEGVDSEERRHFSAFMEQLGTGNLLEEQEIWQLWVKLQQDEPQLLGNLENFLAKMRHRIQEARSEKEALELALNKRVAEHDKDVQQLCEVLEQQIQQEQLRLQQQSTARSHQQGEELQRVLDASEREARRLATAQTELERRCRSLRSSQQVTSTENQRLEESNRALEQQLQHLHQQLQQTQGHLKTMRA</sequence>